<organism evidence="2 3">
    <name type="scientific">Mikania micrantha</name>
    <name type="common">bitter vine</name>
    <dbReference type="NCBI Taxonomy" id="192012"/>
    <lineage>
        <taxon>Eukaryota</taxon>
        <taxon>Viridiplantae</taxon>
        <taxon>Streptophyta</taxon>
        <taxon>Embryophyta</taxon>
        <taxon>Tracheophyta</taxon>
        <taxon>Spermatophyta</taxon>
        <taxon>Magnoliopsida</taxon>
        <taxon>eudicotyledons</taxon>
        <taxon>Gunneridae</taxon>
        <taxon>Pentapetalae</taxon>
        <taxon>asterids</taxon>
        <taxon>campanulids</taxon>
        <taxon>Asterales</taxon>
        <taxon>Asteraceae</taxon>
        <taxon>Asteroideae</taxon>
        <taxon>Heliantheae alliance</taxon>
        <taxon>Eupatorieae</taxon>
        <taxon>Mikania</taxon>
    </lineage>
</organism>
<name>A0A5N6LTK1_9ASTR</name>
<sequence>MSVSISRSMKTPEPEVHVTSSNMSDSCADQVIVEDWVEEDDEPVAAINFNNPSSKMISDDNSVSKPLSSSSSRTSINVVSNSGDDLQSDIQFHKNDTFIENPKVDRYVLQKPRPEIKAPSLRSFQNHNKRGVKHKAV</sequence>
<dbReference type="Proteomes" id="UP000326396">
    <property type="component" value="Linkage Group LG8"/>
</dbReference>
<dbReference type="AlphaFoldDB" id="A0A5N6LTK1"/>
<evidence type="ECO:0000313" key="2">
    <source>
        <dbReference type="EMBL" id="KAD2804926.1"/>
    </source>
</evidence>
<keyword evidence="3" id="KW-1185">Reference proteome</keyword>
<feature type="region of interest" description="Disordered" evidence="1">
    <location>
        <begin position="111"/>
        <end position="137"/>
    </location>
</feature>
<accession>A0A5N6LTK1</accession>
<proteinExistence type="predicted"/>
<evidence type="ECO:0000256" key="1">
    <source>
        <dbReference type="SAM" id="MobiDB-lite"/>
    </source>
</evidence>
<reference evidence="2 3" key="1">
    <citation type="submission" date="2019-05" db="EMBL/GenBank/DDBJ databases">
        <title>Mikania micrantha, genome provides insights into the molecular mechanism of rapid growth.</title>
        <authorList>
            <person name="Liu B."/>
        </authorList>
    </citation>
    <scope>NUCLEOTIDE SEQUENCE [LARGE SCALE GENOMIC DNA]</scope>
    <source>
        <strain evidence="2">NLD-2019</strain>
        <tissue evidence="2">Leaf</tissue>
    </source>
</reference>
<dbReference type="EMBL" id="SZYD01000018">
    <property type="protein sequence ID" value="KAD2804926.1"/>
    <property type="molecule type" value="Genomic_DNA"/>
</dbReference>
<feature type="region of interest" description="Disordered" evidence="1">
    <location>
        <begin position="1"/>
        <end position="24"/>
    </location>
</feature>
<protein>
    <submittedName>
        <fullName evidence="2">Uncharacterized protein</fullName>
    </submittedName>
</protein>
<feature type="compositionally biased region" description="Basic residues" evidence="1">
    <location>
        <begin position="127"/>
        <end position="137"/>
    </location>
</feature>
<feature type="compositionally biased region" description="Low complexity" evidence="1">
    <location>
        <begin position="59"/>
        <end position="82"/>
    </location>
</feature>
<feature type="region of interest" description="Disordered" evidence="1">
    <location>
        <begin position="48"/>
        <end position="88"/>
    </location>
</feature>
<gene>
    <name evidence="2" type="ORF">E3N88_38303</name>
</gene>
<evidence type="ECO:0000313" key="3">
    <source>
        <dbReference type="Proteomes" id="UP000326396"/>
    </source>
</evidence>
<comment type="caution">
    <text evidence="2">The sequence shown here is derived from an EMBL/GenBank/DDBJ whole genome shotgun (WGS) entry which is preliminary data.</text>
</comment>